<dbReference type="EMBL" id="JARJCM010000003">
    <property type="protein sequence ID" value="KAJ7046366.1"/>
    <property type="molecule type" value="Genomic_DNA"/>
</dbReference>
<dbReference type="InterPro" id="IPR032675">
    <property type="entry name" value="LRR_dom_sf"/>
</dbReference>
<keyword evidence="2" id="KW-1185">Reference proteome</keyword>
<dbReference type="SUPFAM" id="SSF52047">
    <property type="entry name" value="RNI-like"/>
    <property type="match status" value="1"/>
</dbReference>
<evidence type="ECO:0000313" key="2">
    <source>
        <dbReference type="Proteomes" id="UP001218188"/>
    </source>
</evidence>
<accession>A0AAD6TGZ0</accession>
<evidence type="ECO:0008006" key="3">
    <source>
        <dbReference type="Google" id="ProtNLM"/>
    </source>
</evidence>
<dbReference type="AlphaFoldDB" id="A0AAD6TGZ0"/>
<sequence>MYCELFSTLTIAMSAQEVPEELWLEIFKLIPRECLMKASLTFRAFYRITRPLIFTHFHFHPYCLIQSAYGGVLLLPRKEKIALARERLDFWSSGEIGPYVRSCDITPWRAHSTRALAVSKTPHVLLHAFFDRLTHFTELRRVSTNEVYFSQTAVTNICALSALTHLNIHGLRVPRDGVISPMPQALAVSSFTIHHNRPLKNDVSYWITLLRPDSLLELDIHCDLRIFGENLDNIPSFPRVYKLSVNFGAMPQNLAVLAKFPGVQRLKVLKSGKLGDFIRDVNLLPALTEYVGPHESLAIFLPCPNLTRLTIYRCNLDDFLMRLQNVRGPLNITSVNLDLCYLDDQKLSALFAVLPQLMELCIRTTVYADPEGIPVLQSAR</sequence>
<protein>
    <recommendedName>
        <fullName evidence="3">F-box domain-containing protein</fullName>
    </recommendedName>
</protein>
<reference evidence="1" key="1">
    <citation type="submission" date="2023-03" db="EMBL/GenBank/DDBJ databases">
        <title>Massive genome expansion in bonnet fungi (Mycena s.s.) driven by repeated elements and novel gene families across ecological guilds.</title>
        <authorList>
            <consortium name="Lawrence Berkeley National Laboratory"/>
            <person name="Harder C.B."/>
            <person name="Miyauchi S."/>
            <person name="Viragh M."/>
            <person name="Kuo A."/>
            <person name="Thoen E."/>
            <person name="Andreopoulos B."/>
            <person name="Lu D."/>
            <person name="Skrede I."/>
            <person name="Drula E."/>
            <person name="Henrissat B."/>
            <person name="Morin E."/>
            <person name="Kohler A."/>
            <person name="Barry K."/>
            <person name="LaButti K."/>
            <person name="Morin E."/>
            <person name="Salamov A."/>
            <person name="Lipzen A."/>
            <person name="Mereny Z."/>
            <person name="Hegedus B."/>
            <person name="Baldrian P."/>
            <person name="Stursova M."/>
            <person name="Weitz H."/>
            <person name="Taylor A."/>
            <person name="Grigoriev I.V."/>
            <person name="Nagy L.G."/>
            <person name="Martin F."/>
            <person name="Kauserud H."/>
        </authorList>
    </citation>
    <scope>NUCLEOTIDE SEQUENCE</scope>
    <source>
        <strain evidence="1">CBHHK200</strain>
    </source>
</reference>
<gene>
    <name evidence="1" type="ORF">C8F04DRAFT_1227507</name>
</gene>
<dbReference type="Gene3D" id="3.80.10.10">
    <property type="entry name" value="Ribonuclease Inhibitor"/>
    <property type="match status" value="1"/>
</dbReference>
<dbReference type="Proteomes" id="UP001218188">
    <property type="component" value="Unassembled WGS sequence"/>
</dbReference>
<comment type="caution">
    <text evidence="1">The sequence shown here is derived from an EMBL/GenBank/DDBJ whole genome shotgun (WGS) entry which is preliminary data.</text>
</comment>
<proteinExistence type="predicted"/>
<name>A0AAD6TGZ0_9AGAR</name>
<evidence type="ECO:0000313" key="1">
    <source>
        <dbReference type="EMBL" id="KAJ7046366.1"/>
    </source>
</evidence>
<organism evidence="1 2">
    <name type="scientific">Mycena alexandri</name>
    <dbReference type="NCBI Taxonomy" id="1745969"/>
    <lineage>
        <taxon>Eukaryota</taxon>
        <taxon>Fungi</taxon>
        <taxon>Dikarya</taxon>
        <taxon>Basidiomycota</taxon>
        <taxon>Agaricomycotina</taxon>
        <taxon>Agaricomycetes</taxon>
        <taxon>Agaricomycetidae</taxon>
        <taxon>Agaricales</taxon>
        <taxon>Marasmiineae</taxon>
        <taxon>Mycenaceae</taxon>
        <taxon>Mycena</taxon>
    </lineage>
</organism>